<feature type="transmembrane region" description="Helical" evidence="6">
    <location>
        <begin position="378"/>
        <end position="399"/>
    </location>
</feature>
<keyword evidence="2" id="KW-1003">Cell membrane</keyword>
<dbReference type="RefSeq" id="WP_307325669.1">
    <property type="nucleotide sequence ID" value="NZ_JAUSUG010000008.1"/>
</dbReference>
<feature type="transmembrane region" description="Helical" evidence="6">
    <location>
        <begin position="499"/>
        <end position="517"/>
    </location>
</feature>
<keyword evidence="3 6" id="KW-0812">Transmembrane</keyword>
<dbReference type="PANTHER" id="PTHR30250:SF21">
    <property type="entry name" value="LIPID II FLIPPASE MURJ"/>
    <property type="match status" value="1"/>
</dbReference>
<feature type="transmembrane region" description="Helical" evidence="6">
    <location>
        <begin position="406"/>
        <end position="427"/>
    </location>
</feature>
<proteinExistence type="predicted"/>
<dbReference type="InterPro" id="IPR002797">
    <property type="entry name" value="Polysacc_synth"/>
</dbReference>
<feature type="transmembrane region" description="Helical" evidence="6">
    <location>
        <begin position="12"/>
        <end position="35"/>
    </location>
</feature>
<evidence type="ECO:0000256" key="1">
    <source>
        <dbReference type="ARBA" id="ARBA00004651"/>
    </source>
</evidence>
<name>A0ABT9ZWU5_9BACI</name>
<keyword evidence="4 6" id="KW-1133">Transmembrane helix</keyword>
<dbReference type="InterPro" id="IPR050833">
    <property type="entry name" value="Poly_Biosynth_Transport"/>
</dbReference>
<comment type="caution">
    <text evidence="7">The sequence shown here is derived from an EMBL/GenBank/DDBJ whole genome shotgun (WGS) entry which is preliminary data.</text>
</comment>
<evidence type="ECO:0000313" key="8">
    <source>
        <dbReference type="Proteomes" id="UP001230005"/>
    </source>
</evidence>
<dbReference type="PIRSF" id="PIRSF038958">
    <property type="entry name" value="PG_synth_SpoVB"/>
    <property type="match status" value="1"/>
</dbReference>
<dbReference type="InterPro" id="IPR024923">
    <property type="entry name" value="PG_synth_SpoVB"/>
</dbReference>
<feature type="transmembrane region" description="Helical" evidence="6">
    <location>
        <begin position="127"/>
        <end position="148"/>
    </location>
</feature>
<accession>A0ABT9ZWU5</accession>
<evidence type="ECO:0000256" key="4">
    <source>
        <dbReference type="ARBA" id="ARBA00022989"/>
    </source>
</evidence>
<evidence type="ECO:0000313" key="7">
    <source>
        <dbReference type="EMBL" id="MDQ0254963.1"/>
    </source>
</evidence>
<keyword evidence="8" id="KW-1185">Reference proteome</keyword>
<dbReference type="EMBL" id="JAUSUG010000008">
    <property type="protein sequence ID" value="MDQ0254963.1"/>
    <property type="molecule type" value="Genomic_DNA"/>
</dbReference>
<evidence type="ECO:0000256" key="6">
    <source>
        <dbReference type="SAM" id="Phobius"/>
    </source>
</evidence>
<feature type="transmembrane region" description="Helical" evidence="6">
    <location>
        <begin position="466"/>
        <end position="487"/>
    </location>
</feature>
<feature type="transmembrane region" description="Helical" evidence="6">
    <location>
        <begin position="194"/>
        <end position="217"/>
    </location>
</feature>
<feature type="transmembrane region" description="Helical" evidence="6">
    <location>
        <begin position="433"/>
        <end position="454"/>
    </location>
</feature>
<feature type="transmembrane region" description="Helical" evidence="6">
    <location>
        <begin position="299"/>
        <end position="319"/>
    </location>
</feature>
<feature type="transmembrane region" description="Helical" evidence="6">
    <location>
        <begin position="47"/>
        <end position="69"/>
    </location>
</feature>
<organism evidence="7 8">
    <name type="scientific">Evansella vedderi</name>
    <dbReference type="NCBI Taxonomy" id="38282"/>
    <lineage>
        <taxon>Bacteria</taxon>
        <taxon>Bacillati</taxon>
        <taxon>Bacillota</taxon>
        <taxon>Bacilli</taxon>
        <taxon>Bacillales</taxon>
        <taxon>Bacillaceae</taxon>
        <taxon>Evansella</taxon>
    </lineage>
</organism>
<evidence type="ECO:0000256" key="3">
    <source>
        <dbReference type="ARBA" id="ARBA00022692"/>
    </source>
</evidence>
<dbReference type="PANTHER" id="PTHR30250">
    <property type="entry name" value="PST FAMILY PREDICTED COLANIC ACID TRANSPORTER"/>
    <property type="match status" value="1"/>
</dbReference>
<comment type="subcellular location">
    <subcellularLocation>
        <location evidence="1">Cell membrane</location>
        <topology evidence="1">Multi-pass membrane protein</topology>
    </subcellularLocation>
</comment>
<protein>
    <submittedName>
        <fullName evidence="7">O-antigen/teichoic acid export membrane protein</fullName>
    </submittedName>
</protein>
<dbReference type="CDD" id="cd13124">
    <property type="entry name" value="MATE_SpoVB_like"/>
    <property type="match status" value="1"/>
</dbReference>
<evidence type="ECO:0000256" key="5">
    <source>
        <dbReference type="ARBA" id="ARBA00023136"/>
    </source>
</evidence>
<dbReference type="Pfam" id="PF01943">
    <property type="entry name" value="Polysacc_synt"/>
    <property type="match status" value="1"/>
</dbReference>
<dbReference type="Proteomes" id="UP001230005">
    <property type="component" value="Unassembled WGS sequence"/>
</dbReference>
<feature type="transmembrane region" description="Helical" evidence="6">
    <location>
        <begin position="246"/>
        <end position="266"/>
    </location>
</feature>
<feature type="transmembrane region" description="Helical" evidence="6">
    <location>
        <begin position="89"/>
        <end position="107"/>
    </location>
</feature>
<sequence length="544" mass="59800">MTDKQLIRGTMILTASIFISKFLGLIYIFPFTSIVGLEGLALYTYGYTPYTVILSLATLGIPLAVSKFVSKYNALGDYRTGQRLFKSGIVVMSITGVIGFILLYLLAEPIARHVLDPSNLQGNTIDDAVFTIRMVSVALLVVPIMSIIRGYFQGFQSMGPTAISQVIEQVIRIIFILLLTYLIMEVWQGELGTAVGFATFGAFVGALGGLAVLLVYWGRRRGNIQKQVEGSTIDHQIPLKKMYKELLSYALPISFVGLSIPLYQSIDLATFNPAMRVIGYEQVEIDKYFGAFMQAAHKLILIPVSVATAMSLTILPTVTKAFINRDSEQLQRHITQTYQIILFISIPASLGLVLLSDSAYASLFGLADMEIGAFMLKYYAPVAILFSIFAVTASLLQGINRQKYTVIALIAGISFKGIFNYPLILWLEAGGAVLATGIGYTIAIGVNIWAIGKFANYNYTFLLKRLLLFSIFALVMGLIVIAVRNVIGMVLPLETRFNAFVILICSVMSGLGIYLYLSVRSGLAGQILGHRFKFLSKRKVREGS</sequence>
<gene>
    <name evidence="7" type="ORF">J2S74_002345</name>
</gene>
<reference evidence="7 8" key="1">
    <citation type="submission" date="2023-07" db="EMBL/GenBank/DDBJ databases">
        <title>Genomic Encyclopedia of Type Strains, Phase IV (KMG-IV): sequencing the most valuable type-strain genomes for metagenomic binning, comparative biology and taxonomic classification.</title>
        <authorList>
            <person name="Goeker M."/>
        </authorList>
    </citation>
    <scope>NUCLEOTIDE SEQUENCE [LARGE SCALE GENOMIC DNA]</scope>
    <source>
        <strain evidence="7 8">DSM 9768</strain>
    </source>
</reference>
<feature type="transmembrane region" description="Helical" evidence="6">
    <location>
        <begin position="340"/>
        <end position="366"/>
    </location>
</feature>
<feature type="transmembrane region" description="Helical" evidence="6">
    <location>
        <begin position="169"/>
        <end position="188"/>
    </location>
</feature>
<evidence type="ECO:0000256" key="2">
    <source>
        <dbReference type="ARBA" id="ARBA00022475"/>
    </source>
</evidence>
<keyword evidence="5 6" id="KW-0472">Membrane</keyword>